<dbReference type="RefSeq" id="WP_306987974.1">
    <property type="nucleotide sequence ID" value="NZ_JAUSUT010000001.1"/>
</dbReference>
<comment type="caution">
    <text evidence="1">The sequence shown here is derived from an EMBL/GenBank/DDBJ whole genome shotgun (WGS) entry which is preliminary data.</text>
</comment>
<sequence length="65" mass="6348">MTAPTACPTHPVLTGIPGAAGLAPGVSVIETPGHTGGTMSLRVELPEAGPGQAATLPFAHHGHFG</sequence>
<protein>
    <submittedName>
        <fullName evidence="1">Glyoxylase-like metal-dependent hydrolase (Beta-lactamase superfamily II)</fullName>
    </submittedName>
</protein>
<dbReference type="Gene3D" id="3.60.15.10">
    <property type="entry name" value="Ribonuclease Z/Hydroxyacylglutathione hydrolase-like"/>
    <property type="match status" value="1"/>
</dbReference>
<keyword evidence="2" id="KW-1185">Reference proteome</keyword>
<evidence type="ECO:0000313" key="1">
    <source>
        <dbReference type="EMBL" id="MDQ0376223.1"/>
    </source>
</evidence>
<dbReference type="Proteomes" id="UP001229651">
    <property type="component" value="Unassembled WGS sequence"/>
</dbReference>
<gene>
    <name evidence="1" type="ORF">FB470_000217</name>
</gene>
<proteinExistence type="predicted"/>
<accession>A0ABU0EMC5</accession>
<reference evidence="1 2" key="1">
    <citation type="submission" date="2023-07" db="EMBL/GenBank/DDBJ databases">
        <title>Sequencing the genomes of 1000 actinobacteria strains.</title>
        <authorList>
            <person name="Klenk H.-P."/>
        </authorList>
    </citation>
    <scope>NUCLEOTIDE SEQUENCE [LARGE SCALE GENOMIC DNA]</scope>
    <source>
        <strain evidence="1 2">DSM 45805</strain>
    </source>
</reference>
<evidence type="ECO:0000313" key="2">
    <source>
        <dbReference type="Proteomes" id="UP001229651"/>
    </source>
</evidence>
<organism evidence="1 2">
    <name type="scientific">Amycolatopsis thermophila</name>
    <dbReference type="NCBI Taxonomy" id="206084"/>
    <lineage>
        <taxon>Bacteria</taxon>
        <taxon>Bacillati</taxon>
        <taxon>Actinomycetota</taxon>
        <taxon>Actinomycetes</taxon>
        <taxon>Pseudonocardiales</taxon>
        <taxon>Pseudonocardiaceae</taxon>
        <taxon>Amycolatopsis</taxon>
    </lineage>
</organism>
<dbReference type="InterPro" id="IPR036866">
    <property type="entry name" value="RibonucZ/Hydroxyglut_hydro"/>
</dbReference>
<name>A0ABU0EMC5_9PSEU</name>
<dbReference type="EMBL" id="JAUSUT010000001">
    <property type="protein sequence ID" value="MDQ0376223.1"/>
    <property type="molecule type" value="Genomic_DNA"/>
</dbReference>